<evidence type="ECO:0000313" key="8">
    <source>
        <dbReference type="EMBL" id="JAS18192.1"/>
    </source>
</evidence>
<accession>A0A1B6CXH4</accession>
<name>A0A1B6CXH4_9HEMI</name>
<evidence type="ECO:0000259" key="7">
    <source>
        <dbReference type="PROSITE" id="PS50826"/>
    </source>
</evidence>
<sequence length="958" mass="109090">MEDIHQQLLLQLKTTVEGLLINQLSYVWHVYGGLNRLHCILEKIFKHGFKVFNQEGEPDCWIFIQGLCWLQPTLAASPTLISGVEAPSRILHNKAMLWLYRSLEALNLSQKLSWLLSDKEHLLNCYEPAAFLCQEKYSEAVLICLRAVEENQLSNLTDIDPCLYLPKWKVHEKHHKRSSSFPEEMHRSAWNVNKSKIKNTVTETELASISTETTERAPQSLEESTLVLKNRSICENSIHEESVASKESSTFYASPQRLWASLPSLLIIGDDELNRKLNECQSRSLPIKRKSKTEPSSPIILNHGHSSKMPLESRNKLCPSALKVDYKISKTSSPKKSGILKNSKVKNSSCRKFDNLSSELIVLEDVKNNKSNKSEIIKSKDVKSDLVILKYESKSVVRNIHEITNSIYEETDSSFMSQASGRKETRDQLKSGPIRCKNNGKSRRKKSFIDGYSVQPMSTAFSPKPTQGQSLISFLSSGLFSRACAELDRENAHFSISEAIISAVEQVKYNYWERIFEERVEESDEEINDLQQRIRMRRKQKFQEKRRPVWGYSLLSDGKTDTTTTDQSASPLSSSPCMSSDTLSSDDVDDLEVDQVNDGNLALFSAAGLSISMASLYSGIDLAPKPPTTNSESVTSAEGVALALLSRFSDKKLPRASDIEWLVSEEDVKQKLLPFPSSWPVSPDEAEDEDMKKATLLRGTTDWAPPRAQIIFTPHSPPKRRFMISKQNYRCAGCGVKVAIQYADKFRYCDYLGRYFCTGCHTNQLAVIPGRVLQKWDFKKYQVSNFSYRLLDLSSSDPLFNISDLNSELYKKVRMLEKLKPLRLQIYHLKDFLLSCKFAVGFQEPLMKEPKHILTEPELYSMQDLLQVKSGELYQRLKEMVEKGLSHVSKCELCHARGFVCELCESPEIIFPWYLNTVNRCAKCGACFHISCLKLKKECPRCLRISTRLKQNLNTNDN</sequence>
<gene>
    <name evidence="8" type="ORF">g.22561</name>
</gene>
<keyword evidence="5" id="KW-0175">Coiled coil</keyword>
<feature type="region of interest" description="Disordered" evidence="6">
    <location>
        <begin position="414"/>
        <end position="444"/>
    </location>
</feature>
<evidence type="ECO:0000256" key="5">
    <source>
        <dbReference type="SAM" id="Coils"/>
    </source>
</evidence>
<dbReference type="Pfam" id="PF13901">
    <property type="entry name" value="RH_dom"/>
    <property type="match status" value="1"/>
</dbReference>
<feature type="domain" description="RUN" evidence="7">
    <location>
        <begin position="28"/>
        <end position="160"/>
    </location>
</feature>
<evidence type="ECO:0000256" key="4">
    <source>
        <dbReference type="ARBA" id="ARBA00023006"/>
    </source>
</evidence>
<feature type="region of interest" description="Disordered" evidence="6">
    <location>
        <begin position="287"/>
        <end position="312"/>
    </location>
</feature>
<evidence type="ECO:0000256" key="1">
    <source>
        <dbReference type="ARBA" id="ARBA00004603"/>
    </source>
</evidence>
<dbReference type="InterPro" id="IPR025258">
    <property type="entry name" value="RH_dom"/>
</dbReference>
<dbReference type="Pfam" id="PF02759">
    <property type="entry name" value="RUN"/>
    <property type="match status" value="1"/>
</dbReference>
<dbReference type="PANTHER" id="PTHR45971:SF1">
    <property type="entry name" value="RUBICON, ISOFORM A"/>
    <property type="match status" value="1"/>
</dbReference>
<evidence type="ECO:0000256" key="6">
    <source>
        <dbReference type="SAM" id="MobiDB-lite"/>
    </source>
</evidence>
<proteinExistence type="predicted"/>
<keyword evidence="4" id="KW-0072">Autophagy</keyword>
<organism evidence="8">
    <name type="scientific">Clastoptera arizonana</name>
    <name type="common">Arizona spittle bug</name>
    <dbReference type="NCBI Taxonomy" id="38151"/>
    <lineage>
        <taxon>Eukaryota</taxon>
        <taxon>Metazoa</taxon>
        <taxon>Ecdysozoa</taxon>
        <taxon>Arthropoda</taxon>
        <taxon>Hexapoda</taxon>
        <taxon>Insecta</taxon>
        <taxon>Pterygota</taxon>
        <taxon>Neoptera</taxon>
        <taxon>Paraneoptera</taxon>
        <taxon>Hemiptera</taxon>
        <taxon>Auchenorrhyncha</taxon>
        <taxon>Cercopoidea</taxon>
        <taxon>Clastopteridae</taxon>
        <taxon>Clastoptera</taxon>
    </lineage>
</organism>
<dbReference type="CDD" id="cd17686">
    <property type="entry name" value="RUN_RUBCN"/>
    <property type="match status" value="1"/>
</dbReference>
<dbReference type="InterPro" id="IPR037213">
    <property type="entry name" value="Run_dom_sf"/>
</dbReference>
<dbReference type="PANTHER" id="PTHR45971">
    <property type="entry name" value="PHOX (PX) DOMAIN-CONTAINING PROTEIN"/>
    <property type="match status" value="1"/>
</dbReference>
<feature type="coiled-coil region" evidence="5">
    <location>
        <begin position="513"/>
        <end position="540"/>
    </location>
</feature>
<dbReference type="InterPro" id="IPR048569">
    <property type="entry name" value="RUBC_PIKBD"/>
</dbReference>
<dbReference type="SMART" id="SM01175">
    <property type="entry name" value="DUF4206"/>
    <property type="match status" value="1"/>
</dbReference>
<dbReference type="SUPFAM" id="SSF140741">
    <property type="entry name" value="RUN domain-like"/>
    <property type="match status" value="1"/>
</dbReference>
<dbReference type="EMBL" id="GEDC01019106">
    <property type="protein sequence ID" value="JAS18192.1"/>
    <property type="molecule type" value="Transcribed_RNA"/>
</dbReference>
<reference evidence="8" key="1">
    <citation type="submission" date="2015-12" db="EMBL/GenBank/DDBJ databases">
        <title>De novo transcriptome assembly of four potential Pierce s Disease insect vectors from Arizona vineyards.</title>
        <authorList>
            <person name="Tassone E.E."/>
        </authorList>
    </citation>
    <scope>NUCLEOTIDE SEQUENCE</scope>
</reference>
<feature type="compositionally biased region" description="Low complexity" evidence="6">
    <location>
        <begin position="568"/>
        <end position="583"/>
    </location>
</feature>
<evidence type="ECO:0000256" key="2">
    <source>
        <dbReference type="ARBA" id="ARBA00022553"/>
    </source>
</evidence>
<dbReference type="Gene3D" id="1.20.58.900">
    <property type="match status" value="1"/>
</dbReference>
<dbReference type="GO" id="GO:0006914">
    <property type="term" value="P:autophagy"/>
    <property type="evidence" value="ECO:0007669"/>
    <property type="project" value="UniProtKB-KW"/>
</dbReference>
<protein>
    <recommendedName>
        <fullName evidence="7">RUN domain-containing protein</fullName>
    </recommendedName>
</protein>
<feature type="region of interest" description="Disordered" evidence="6">
    <location>
        <begin position="556"/>
        <end position="586"/>
    </location>
</feature>
<comment type="subcellular location">
    <subcellularLocation>
        <location evidence="1">Late endosome</location>
    </subcellularLocation>
</comment>
<keyword evidence="2" id="KW-0597">Phosphoprotein</keyword>
<dbReference type="GO" id="GO:1901981">
    <property type="term" value="F:phosphatidylinositol phosphate binding"/>
    <property type="evidence" value="ECO:0007669"/>
    <property type="project" value="TreeGrafter"/>
</dbReference>
<evidence type="ECO:0000256" key="3">
    <source>
        <dbReference type="ARBA" id="ARBA00022753"/>
    </source>
</evidence>
<dbReference type="GO" id="GO:0005770">
    <property type="term" value="C:late endosome"/>
    <property type="evidence" value="ECO:0007669"/>
    <property type="project" value="UniProtKB-SubCell"/>
</dbReference>
<dbReference type="InterPro" id="IPR004012">
    <property type="entry name" value="Run_dom"/>
</dbReference>
<dbReference type="AlphaFoldDB" id="A0A1B6CXH4"/>
<dbReference type="PROSITE" id="PS50826">
    <property type="entry name" value="RUN"/>
    <property type="match status" value="1"/>
</dbReference>
<keyword evidence="3" id="KW-0967">Endosome</keyword>
<dbReference type="InterPro" id="IPR052428">
    <property type="entry name" value="Autophagy_HostDef_Reg"/>
</dbReference>
<dbReference type="Pfam" id="PF21054">
    <property type="entry name" value="RUBC_PIKBD"/>
    <property type="match status" value="1"/>
</dbReference>